<sequence>MTLFDERERAFEAKFAHDEDRRLIGIARGHRLFAFWAADRMGFDESRAETYAGEIVRLGLDQRQGDAVLRRVFADLRRADLNLPESEVEGALAAMQAKAVEQMRFEDLTTPEHHPAL</sequence>
<reference evidence="1 2" key="1">
    <citation type="submission" date="2020-04" db="EMBL/GenBank/DDBJ databases">
        <title>Enterovirga sp. isolate from soil.</title>
        <authorList>
            <person name="Chea S."/>
            <person name="Kim D.-U."/>
        </authorList>
    </citation>
    <scope>NUCLEOTIDE SEQUENCE [LARGE SCALE GENOMIC DNA]</scope>
    <source>
        <strain evidence="1 2">DB1703</strain>
    </source>
</reference>
<accession>A0A849ICR4</accession>
<organism evidence="1 2">
    <name type="scientific">Enterovirga aerilata</name>
    <dbReference type="NCBI Taxonomy" id="2730920"/>
    <lineage>
        <taxon>Bacteria</taxon>
        <taxon>Pseudomonadati</taxon>
        <taxon>Pseudomonadota</taxon>
        <taxon>Alphaproteobacteria</taxon>
        <taxon>Hyphomicrobiales</taxon>
        <taxon>Methylobacteriaceae</taxon>
        <taxon>Enterovirga</taxon>
    </lineage>
</organism>
<dbReference type="Proteomes" id="UP000564885">
    <property type="component" value="Unassembled WGS sequence"/>
</dbReference>
<dbReference type="InterPro" id="IPR038293">
    <property type="entry name" value="ATPase_inh_sub_z_sf"/>
</dbReference>
<protein>
    <submittedName>
        <fullName evidence="1">DUF1476 domain-containing protein</fullName>
    </submittedName>
</protein>
<keyword evidence="2" id="KW-1185">Reference proteome</keyword>
<dbReference type="InterPro" id="IPR009945">
    <property type="entry name" value="ATPase_inh_sub_z"/>
</dbReference>
<comment type="caution">
    <text evidence="1">The sequence shown here is derived from an EMBL/GenBank/DDBJ whole genome shotgun (WGS) entry which is preliminary data.</text>
</comment>
<evidence type="ECO:0000313" key="2">
    <source>
        <dbReference type="Proteomes" id="UP000564885"/>
    </source>
</evidence>
<dbReference type="PIRSF" id="PIRSF031780">
    <property type="entry name" value="UCP031780"/>
    <property type="match status" value="1"/>
</dbReference>
<dbReference type="EMBL" id="JABEPP010000004">
    <property type="protein sequence ID" value="NNM73777.1"/>
    <property type="molecule type" value="Genomic_DNA"/>
</dbReference>
<dbReference type="Pfam" id="PF07345">
    <property type="entry name" value="ATPaseInh_sub_z"/>
    <property type="match status" value="1"/>
</dbReference>
<name>A0A849ICR4_9HYPH</name>
<evidence type="ECO:0000313" key="1">
    <source>
        <dbReference type="EMBL" id="NNM73777.1"/>
    </source>
</evidence>
<dbReference type="AlphaFoldDB" id="A0A849ICR4"/>
<dbReference type="Gene3D" id="1.10.790.20">
    <property type="entry name" value="Domain of unknown function DUF1476"/>
    <property type="match status" value="1"/>
</dbReference>
<dbReference type="RefSeq" id="WP_171219268.1">
    <property type="nucleotide sequence ID" value="NZ_JABEPP010000004.1"/>
</dbReference>
<gene>
    <name evidence="1" type="ORF">HJG44_15440</name>
</gene>
<proteinExistence type="predicted"/>